<keyword evidence="8 10" id="KW-0472">Membrane</keyword>
<evidence type="ECO:0000256" key="2">
    <source>
        <dbReference type="ARBA" id="ARBA00008807"/>
    </source>
</evidence>
<keyword evidence="5" id="KW-0571">Peptide transport</keyword>
<keyword evidence="3" id="KW-0813">Transport</keyword>
<dbReference type="AlphaFoldDB" id="A0A2T3B942"/>
<evidence type="ECO:0000256" key="4">
    <source>
        <dbReference type="ARBA" id="ARBA00022692"/>
    </source>
</evidence>
<dbReference type="RefSeq" id="XP_024723407.1">
    <property type="nucleotide sequence ID" value="XM_024861670.1"/>
</dbReference>
<feature type="transmembrane region" description="Helical" evidence="10">
    <location>
        <begin position="242"/>
        <end position="260"/>
    </location>
</feature>
<reference evidence="11 12" key="1">
    <citation type="journal article" date="2018" name="New Phytol.">
        <title>Comparative genomics and transcriptomics depict ericoid mycorrhizal fungi as versatile saprotrophs and plant mutualists.</title>
        <authorList>
            <person name="Martino E."/>
            <person name="Morin E."/>
            <person name="Grelet G.A."/>
            <person name="Kuo A."/>
            <person name="Kohler A."/>
            <person name="Daghino S."/>
            <person name="Barry K.W."/>
            <person name="Cichocki N."/>
            <person name="Clum A."/>
            <person name="Dockter R.B."/>
            <person name="Hainaut M."/>
            <person name="Kuo R.C."/>
            <person name="LaButti K."/>
            <person name="Lindahl B.D."/>
            <person name="Lindquist E.A."/>
            <person name="Lipzen A."/>
            <person name="Khouja H.R."/>
            <person name="Magnuson J."/>
            <person name="Murat C."/>
            <person name="Ohm R.A."/>
            <person name="Singer S.W."/>
            <person name="Spatafora J.W."/>
            <person name="Wang M."/>
            <person name="Veneault-Fourrey C."/>
            <person name="Henrissat B."/>
            <person name="Grigoriev I.V."/>
            <person name="Martin F.M."/>
            <person name="Perotto S."/>
        </authorList>
    </citation>
    <scope>NUCLEOTIDE SEQUENCE [LARGE SCALE GENOMIC DNA]</scope>
    <source>
        <strain evidence="11 12">ATCC 22711</strain>
    </source>
</reference>
<keyword evidence="4 10" id="KW-0812">Transmembrane</keyword>
<feature type="transmembrane region" description="Helical" evidence="10">
    <location>
        <begin position="84"/>
        <end position="103"/>
    </location>
</feature>
<protein>
    <recommendedName>
        <fullName evidence="13">OPT superfamily oligopeptide transporter</fullName>
    </recommendedName>
</protein>
<proteinExistence type="inferred from homology"/>
<sequence>MAEIVQVDSEANSRDEKISTFREKDPEAYAEKVSTESGVNEDDSIDEAIGDITDDIVLDSALQLVTKTLDVTDDPNLSPYTFRAFFLGMGLACFGAVIAEIFYFKPQTILVNAIFLEIIAFVLGEATTYIPRWGPIGRFLNPGDFNVKEHVFITIMASSAAVCALGTEQLAVQSLYYNETPNAGSAIFMLLSSQMLGYGFLGVMRKLFVYPTKMLWPLQLPLASLFQSLHLNKALAKKRLRVFWWVCLFVICWEMIPQYIFPLTAGISIFCLAGQHNEAFTYLFGGANGDEGLGFLSWCMDWQYVGTDSLVLPLNTLFNQFIGYIICIGLTTGIYWGNLWNAKTFPFMGQVLFRANGSEYNQTEILGPDNRVDEELLDAYGLPWFSTSNAMSLLVLNIGITAAIVHIICWHWKDIRSIFVWIKPSALKAHYYEAKADGRYKFWAKSTYVEKFPGTEGDPHFAGMRRYKEAPTWWYFFVLVASLVIGLICTYQQKTGLPWWAFLIACLISFLLLAFYAPLYAITGFFYQPVSAVQMIGGFMVQGRPVANMMFTLYASNSLVQALYMLGDLKLSQYTKLAPRACFTAQMIGTIVGAILNWVMMNSIVKNQREVLLSVEGTNIWSGQNVQSYNAQAVAWGGVGNKIFGAGGTYVMVPIGLAIGLVAPIPFWLAHKYFPKLRLNEINTSIIATWSGWLSVGINSSLLPYFLWGLFSQAYLRRKRAVLFAKWNMIVTAAIGGGVQIIVFVLTFAVFGGSGEAHQFPLWWGNNIEGNVDRCKYMNGS</sequence>
<dbReference type="EMBL" id="KZ679008">
    <property type="protein sequence ID" value="PSS23361.1"/>
    <property type="molecule type" value="Genomic_DNA"/>
</dbReference>
<evidence type="ECO:0000256" key="5">
    <source>
        <dbReference type="ARBA" id="ARBA00022856"/>
    </source>
</evidence>
<evidence type="ECO:0000313" key="11">
    <source>
        <dbReference type="EMBL" id="PSS23361.1"/>
    </source>
</evidence>
<dbReference type="Proteomes" id="UP000241818">
    <property type="component" value="Unassembled WGS sequence"/>
</dbReference>
<dbReference type="GO" id="GO:0015031">
    <property type="term" value="P:protein transport"/>
    <property type="evidence" value="ECO:0007669"/>
    <property type="project" value="UniProtKB-KW"/>
</dbReference>
<evidence type="ECO:0000256" key="6">
    <source>
        <dbReference type="ARBA" id="ARBA00022927"/>
    </source>
</evidence>
<comment type="subcellular location">
    <subcellularLocation>
        <location evidence="1">Membrane</location>
        <topology evidence="1">Multi-pass membrane protein</topology>
    </subcellularLocation>
</comment>
<name>A0A2T3B942_AMORE</name>
<evidence type="ECO:0000256" key="10">
    <source>
        <dbReference type="SAM" id="Phobius"/>
    </source>
</evidence>
<feature type="transmembrane region" description="Helical" evidence="10">
    <location>
        <begin position="151"/>
        <end position="171"/>
    </location>
</feature>
<dbReference type="OrthoDB" id="9986677at2759"/>
<dbReference type="GO" id="GO:0035673">
    <property type="term" value="F:oligopeptide transmembrane transporter activity"/>
    <property type="evidence" value="ECO:0007669"/>
    <property type="project" value="InterPro"/>
</dbReference>
<evidence type="ECO:0000256" key="7">
    <source>
        <dbReference type="ARBA" id="ARBA00022989"/>
    </source>
</evidence>
<dbReference type="InterPro" id="IPR004648">
    <property type="entry name" value="Oligpept_transpt"/>
</dbReference>
<evidence type="ECO:0000256" key="3">
    <source>
        <dbReference type="ARBA" id="ARBA00022448"/>
    </source>
</evidence>
<dbReference type="Pfam" id="PF03169">
    <property type="entry name" value="OPT"/>
    <property type="match status" value="1"/>
</dbReference>
<feature type="transmembrane region" description="Helical" evidence="10">
    <location>
        <begin position="321"/>
        <end position="340"/>
    </location>
</feature>
<feature type="transmembrane region" description="Helical" evidence="10">
    <location>
        <begin position="690"/>
        <end position="708"/>
    </location>
</feature>
<dbReference type="PANTHER" id="PTHR22601">
    <property type="entry name" value="ISP4 LIKE PROTEIN"/>
    <property type="match status" value="1"/>
</dbReference>
<feature type="transmembrane region" description="Helical" evidence="10">
    <location>
        <begin position="650"/>
        <end position="670"/>
    </location>
</feature>
<accession>A0A2T3B942</accession>
<evidence type="ECO:0000256" key="1">
    <source>
        <dbReference type="ARBA" id="ARBA00004141"/>
    </source>
</evidence>
<comment type="similarity">
    <text evidence="2">Belongs to the oligopeptide OPT transporter family.</text>
</comment>
<feature type="compositionally biased region" description="Basic and acidic residues" evidence="9">
    <location>
        <begin position="11"/>
        <end position="20"/>
    </location>
</feature>
<feature type="transmembrane region" description="Helical" evidence="10">
    <location>
        <begin position="578"/>
        <end position="599"/>
    </location>
</feature>
<feature type="transmembrane region" description="Helical" evidence="10">
    <location>
        <begin position="473"/>
        <end position="493"/>
    </location>
</feature>
<feature type="transmembrane region" description="Helical" evidence="10">
    <location>
        <begin position="183"/>
        <end position="204"/>
    </location>
</feature>
<feature type="transmembrane region" description="Helical" evidence="10">
    <location>
        <begin position="729"/>
        <end position="751"/>
    </location>
</feature>
<evidence type="ECO:0008006" key="13">
    <source>
        <dbReference type="Google" id="ProtNLM"/>
    </source>
</evidence>
<dbReference type="NCBIfam" id="TIGR00728">
    <property type="entry name" value="OPT_sfam"/>
    <property type="match status" value="1"/>
</dbReference>
<evidence type="ECO:0000256" key="9">
    <source>
        <dbReference type="SAM" id="MobiDB-lite"/>
    </source>
</evidence>
<organism evidence="11 12">
    <name type="scientific">Amorphotheca resinae ATCC 22711</name>
    <dbReference type="NCBI Taxonomy" id="857342"/>
    <lineage>
        <taxon>Eukaryota</taxon>
        <taxon>Fungi</taxon>
        <taxon>Dikarya</taxon>
        <taxon>Ascomycota</taxon>
        <taxon>Pezizomycotina</taxon>
        <taxon>Leotiomycetes</taxon>
        <taxon>Helotiales</taxon>
        <taxon>Amorphothecaceae</taxon>
        <taxon>Amorphotheca</taxon>
    </lineage>
</organism>
<feature type="transmembrane region" description="Helical" evidence="10">
    <location>
        <begin position="109"/>
        <end position="130"/>
    </location>
</feature>
<feature type="region of interest" description="Disordered" evidence="9">
    <location>
        <begin position="1"/>
        <end position="20"/>
    </location>
</feature>
<keyword evidence="7 10" id="KW-1133">Transmembrane helix</keyword>
<gene>
    <name evidence="11" type="ORF">M430DRAFT_117464</name>
</gene>
<feature type="transmembrane region" description="Helical" evidence="10">
    <location>
        <begin position="546"/>
        <end position="566"/>
    </location>
</feature>
<dbReference type="InParanoid" id="A0A2T3B942"/>
<keyword evidence="12" id="KW-1185">Reference proteome</keyword>
<dbReference type="InterPro" id="IPR004813">
    <property type="entry name" value="OPT"/>
</dbReference>
<dbReference type="GeneID" id="36569751"/>
<keyword evidence="6" id="KW-0653">Protein transport</keyword>
<evidence type="ECO:0000313" key="12">
    <source>
        <dbReference type="Proteomes" id="UP000241818"/>
    </source>
</evidence>
<feature type="transmembrane region" description="Helical" evidence="10">
    <location>
        <begin position="499"/>
        <end position="526"/>
    </location>
</feature>
<dbReference type="GO" id="GO:0016020">
    <property type="term" value="C:membrane"/>
    <property type="evidence" value="ECO:0007669"/>
    <property type="project" value="UniProtKB-SubCell"/>
</dbReference>
<evidence type="ECO:0000256" key="8">
    <source>
        <dbReference type="ARBA" id="ARBA00023136"/>
    </source>
</evidence>